<name>A0A3D8I976_9HELI</name>
<dbReference type="PROSITE" id="PS01211">
    <property type="entry name" value="UPF0001"/>
    <property type="match status" value="1"/>
</dbReference>
<dbReference type="PIRSF" id="PIRSF004848">
    <property type="entry name" value="YBL036c_PLPDEIII"/>
    <property type="match status" value="1"/>
</dbReference>
<evidence type="ECO:0000256" key="4">
    <source>
        <dbReference type="RuleBase" id="RU004514"/>
    </source>
</evidence>
<keyword evidence="7" id="KW-1185">Reference proteome</keyword>
<evidence type="ECO:0000313" key="6">
    <source>
        <dbReference type="EMBL" id="RDU61677.1"/>
    </source>
</evidence>
<comment type="similarity">
    <text evidence="2 4">Belongs to the pyridoxal phosphate-binding protein YggS/PROSC family.</text>
</comment>
<dbReference type="PANTHER" id="PTHR10146">
    <property type="entry name" value="PROLINE SYNTHETASE CO-TRANSCRIBED BACTERIAL HOMOLOG PROTEIN"/>
    <property type="match status" value="1"/>
</dbReference>
<evidence type="ECO:0000259" key="5">
    <source>
        <dbReference type="Pfam" id="PF01168"/>
    </source>
</evidence>
<dbReference type="GeneID" id="82536404"/>
<dbReference type="NCBIfam" id="TIGR00044">
    <property type="entry name" value="YggS family pyridoxal phosphate-dependent enzyme"/>
    <property type="match status" value="1"/>
</dbReference>
<evidence type="ECO:0000256" key="3">
    <source>
        <dbReference type="PIRSR" id="PIRSR004848-1"/>
    </source>
</evidence>
<evidence type="ECO:0000256" key="2">
    <source>
        <dbReference type="HAMAP-Rule" id="MF_02087"/>
    </source>
</evidence>
<dbReference type="InterPro" id="IPR001608">
    <property type="entry name" value="Ala_racemase_N"/>
</dbReference>
<dbReference type="AlphaFoldDB" id="A0A3D8I976"/>
<feature type="modified residue" description="N6-(pyridoxal phosphate)lysine" evidence="2 3">
    <location>
        <position position="36"/>
    </location>
</feature>
<keyword evidence="1 2" id="KW-0663">Pyridoxal phosphate</keyword>
<dbReference type="RefSeq" id="WP_115552252.1">
    <property type="nucleotide sequence ID" value="NZ_CAONBV010000013.1"/>
</dbReference>
<sequence length="224" mass="25427">MQEKLNQNLIDVIERIEKARIAVDRHRIVRLVAVSKYSTQEEITALYACGQRAFGENKVQDLKAKSEILESLPLEWHFIGSLQSNKINALLSLNPFMLQSLHSLELAEQLQKRLQKENKALRTLLQVNSAKEESKSGFMPEVAQEMYCRILETCPNIKLCGLMSIGAHTDEKKMIQKSFEQTYRIFESLQNKGAKTLSMGMSEDFELAIACGSNCVRLGSVLFK</sequence>
<dbReference type="HAMAP" id="MF_02087">
    <property type="entry name" value="PLP_homeostasis"/>
    <property type="match status" value="1"/>
</dbReference>
<comment type="caution">
    <text evidence="6">The sequence shown here is derived from an EMBL/GenBank/DDBJ whole genome shotgun (WGS) entry which is preliminary data.</text>
</comment>
<proteinExistence type="inferred from homology"/>
<dbReference type="Proteomes" id="UP000256650">
    <property type="component" value="Unassembled WGS sequence"/>
</dbReference>
<dbReference type="InterPro" id="IPR029066">
    <property type="entry name" value="PLP-binding_barrel"/>
</dbReference>
<dbReference type="OrthoDB" id="9804072at2"/>
<dbReference type="InterPro" id="IPR011078">
    <property type="entry name" value="PyrdxlP_homeostasis"/>
</dbReference>
<gene>
    <name evidence="6" type="ORF">CQA43_08940</name>
</gene>
<dbReference type="CDD" id="cd00635">
    <property type="entry name" value="PLPDE_III_YBL036c_like"/>
    <property type="match status" value="1"/>
</dbReference>
<comment type="function">
    <text evidence="2">Pyridoxal 5'-phosphate (PLP)-binding protein, which is involved in PLP homeostasis.</text>
</comment>
<dbReference type="PANTHER" id="PTHR10146:SF14">
    <property type="entry name" value="PYRIDOXAL PHOSPHATE HOMEOSTASIS PROTEIN"/>
    <property type="match status" value="1"/>
</dbReference>
<evidence type="ECO:0000256" key="1">
    <source>
        <dbReference type="ARBA" id="ARBA00022898"/>
    </source>
</evidence>
<evidence type="ECO:0000313" key="7">
    <source>
        <dbReference type="Proteomes" id="UP000256650"/>
    </source>
</evidence>
<dbReference type="Gene3D" id="3.20.20.10">
    <property type="entry name" value="Alanine racemase"/>
    <property type="match status" value="1"/>
</dbReference>
<dbReference type="FunFam" id="3.20.20.10:FF:000018">
    <property type="entry name" value="Pyridoxal phosphate homeostasis protein"/>
    <property type="match status" value="1"/>
</dbReference>
<comment type="cofactor">
    <cofactor evidence="3">
        <name>pyridoxal 5'-phosphate</name>
        <dbReference type="ChEBI" id="CHEBI:597326"/>
    </cofactor>
</comment>
<dbReference type="EMBL" id="NXLS01000012">
    <property type="protein sequence ID" value="RDU61677.1"/>
    <property type="molecule type" value="Genomic_DNA"/>
</dbReference>
<reference evidence="6 7" key="1">
    <citation type="submission" date="2018-04" db="EMBL/GenBank/DDBJ databases">
        <title>Novel Campyloabacter and Helicobacter Species and Strains.</title>
        <authorList>
            <person name="Mannion A.J."/>
            <person name="Shen Z."/>
            <person name="Fox J.G."/>
        </authorList>
    </citation>
    <scope>NUCLEOTIDE SEQUENCE [LARGE SCALE GENOMIC DNA]</scope>
    <source>
        <strain evidence="6 7">MIT 99-5101</strain>
    </source>
</reference>
<feature type="domain" description="Alanine racemase N-terminal" evidence="5">
    <location>
        <begin position="30"/>
        <end position="223"/>
    </location>
</feature>
<dbReference type="GO" id="GO:0030170">
    <property type="term" value="F:pyridoxal phosphate binding"/>
    <property type="evidence" value="ECO:0007669"/>
    <property type="project" value="UniProtKB-UniRule"/>
</dbReference>
<dbReference type="Pfam" id="PF01168">
    <property type="entry name" value="Ala_racemase_N"/>
    <property type="match status" value="1"/>
</dbReference>
<protein>
    <recommendedName>
        <fullName evidence="2">Pyridoxal phosphate homeostasis protein</fullName>
        <shortName evidence="2">PLP homeostasis protein</shortName>
    </recommendedName>
</protein>
<organism evidence="6 7">
    <name type="scientific">Helicobacter ganmani</name>
    <dbReference type="NCBI Taxonomy" id="60246"/>
    <lineage>
        <taxon>Bacteria</taxon>
        <taxon>Pseudomonadati</taxon>
        <taxon>Campylobacterota</taxon>
        <taxon>Epsilonproteobacteria</taxon>
        <taxon>Campylobacterales</taxon>
        <taxon>Helicobacteraceae</taxon>
        <taxon>Helicobacter</taxon>
    </lineage>
</organism>
<accession>A0A3D8I976</accession>
<dbReference type="SUPFAM" id="SSF51419">
    <property type="entry name" value="PLP-binding barrel"/>
    <property type="match status" value="1"/>
</dbReference>